<evidence type="ECO:0000313" key="1">
    <source>
        <dbReference type="EMBL" id="KAK8212865.1"/>
    </source>
</evidence>
<organism evidence="1 2">
    <name type="scientific">Zalaria obscura</name>
    <dbReference type="NCBI Taxonomy" id="2024903"/>
    <lineage>
        <taxon>Eukaryota</taxon>
        <taxon>Fungi</taxon>
        <taxon>Dikarya</taxon>
        <taxon>Ascomycota</taxon>
        <taxon>Pezizomycotina</taxon>
        <taxon>Dothideomycetes</taxon>
        <taxon>Dothideomycetidae</taxon>
        <taxon>Dothideales</taxon>
        <taxon>Zalariaceae</taxon>
        <taxon>Zalaria</taxon>
    </lineage>
</organism>
<accession>A0ACC3SG55</accession>
<reference evidence="1" key="1">
    <citation type="submission" date="2024-02" db="EMBL/GenBank/DDBJ databases">
        <title>Metagenome Assembled Genome of Zalaria obscura JY119.</title>
        <authorList>
            <person name="Vighnesh L."/>
            <person name="Jagadeeshwari U."/>
            <person name="Venkata Ramana C."/>
            <person name="Sasikala C."/>
        </authorList>
    </citation>
    <scope>NUCLEOTIDE SEQUENCE</scope>
    <source>
        <strain evidence="1">JY119</strain>
    </source>
</reference>
<protein>
    <submittedName>
        <fullName evidence="1">Uncharacterized protein</fullName>
    </submittedName>
</protein>
<keyword evidence="2" id="KW-1185">Reference proteome</keyword>
<name>A0ACC3SG55_9PEZI</name>
<comment type="caution">
    <text evidence="1">The sequence shown here is derived from an EMBL/GenBank/DDBJ whole genome shotgun (WGS) entry which is preliminary data.</text>
</comment>
<dbReference type="Proteomes" id="UP001320706">
    <property type="component" value="Unassembled WGS sequence"/>
</dbReference>
<dbReference type="EMBL" id="JAMKPW020000012">
    <property type="protein sequence ID" value="KAK8212865.1"/>
    <property type="molecule type" value="Genomic_DNA"/>
</dbReference>
<gene>
    <name evidence="1" type="ORF">M8818_003030</name>
</gene>
<proteinExistence type="predicted"/>
<evidence type="ECO:0000313" key="2">
    <source>
        <dbReference type="Proteomes" id="UP001320706"/>
    </source>
</evidence>
<sequence>MASARLLSTSISRTFLRLPPSARLALFQQQQHNAVRTFTTTAPRRDLGTIKEAAPAALNSSSEGIVAAGLPDVVISPTAEMGYFCSAVVAYLPSSVMTTIHNLGIPWWAALPMSAIAMRTLFVLPFFQMPIRKRQARAALVTPLIQGHIRWLMRTLPPGTHKAARQIAIWRARRSVLSKFDALVTLPRRLGGMAVLFCNMEALRRMIGYKGTVIEMMVNWLYKSDAGVQQDPSYSAETVAERGQQVLEELTKVRIEQGNIPFPVPLPSQWFDPALKTEGFSFCPDLTVPDPSFYLPAILIASWVAVIAFAPRVARVPKTKLESLQLETSQSSSPSSTATDTAPSDKEITSTGPKYELNNGQRIFLTFVLIIIGPASVNFPAAINIYLISNIWWNWIVQRWLAWKIPVHPPPTACKRPVKMTSTKEKAKIFTIDRYK</sequence>